<dbReference type="CDD" id="cd13180">
    <property type="entry name" value="RanBD_RanBP3"/>
    <property type="match status" value="1"/>
</dbReference>
<dbReference type="AlphaFoldDB" id="F4Q8S6"/>
<accession>F4Q8S6</accession>
<dbReference type="PANTHER" id="PTHR23138:SF142">
    <property type="entry name" value="RAN-BINDING PROTEIN 3B-RELATED"/>
    <property type="match status" value="1"/>
</dbReference>
<dbReference type="GeneID" id="14867762"/>
<dbReference type="EMBL" id="GL883026">
    <property type="protein sequence ID" value="EGG15095.1"/>
    <property type="molecule type" value="Genomic_DNA"/>
</dbReference>
<dbReference type="SMART" id="SM00160">
    <property type="entry name" value="RanBD"/>
    <property type="match status" value="1"/>
</dbReference>
<dbReference type="InterPro" id="IPR045255">
    <property type="entry name" value="RanBP1-like"/>
</dbReference>
<dbReference type="STRING" id="1054147.F4Q8S6"/>
<dbReference type="Proteomes" id="UP000007797">
    <property type="component" value="Unassembled WGS sequence"/>
</dbReference>
<evidence type="ECO:0000256" key="3">
    <source>
        <dbReference type="SAM" id="MobiDB-lite"/>
    </source>
</evidence>
<dbReference type="Gene3D" id="2.30.29.30">
    <property type="entry name" value="Pleckstrin-homology domain (PH domain)/Phosphotyrosine-binding domain (PTB)"/>
    <property type="match status" value="1"/>
</dbReference>
<gene>
    <name evidence="5" type="ORF">DFA_09919</name>
</gene>
<dbReference type="OrthoDB" id="185618at2759"/>
<feature type="compositionally biased region" description="Low complexity" evidence="3">
    <location>
        <begin position="105"/>
        <end position="125"/>
    </location>
</feature>
<evidence type="ECO:0000313" key="5">
    <source>
        <dbReference type="EMBL" id="EGG15095.1"/>
    </source>
</evidence>
<dbReference type="Pfam" id="PF00638">
    <property type="entry name" value="Ran_BP1"/>
    <property type="match status" value="1"/>
</dbReference>
<feature type="compositionally biased region" description="Basic and acidic residues" evidence="3">
    <location>
        <begin position="59"/>
        <end position="97"/>
    </location>
</feature>
<feature type="compositionally biased region" description="Basic and acidic residues" evidence="3">
    <location>
        <begin position="33"/>
        <end position="46"/>
    </location>
</feature>
<keyword evidence="6" id="KW-1185">Reference proteome</keyword>
<comment type="subcellular location">
    <subcellularLocation>
        <location evidence="1">Nucleus</location>
    </subcellularLocation>
</comment>
<dbReference type="PANTHER" id="PTHR23138">
    <property type="entry name" value="RAN BINDING PROTEIN"/>
    <property type="match status" value="1"/>
</dbReference>
<evidence type="ECO:0000313" key="6">
    <source>
        <dbReference type="Proteomes" id="UP000007797"/>
    </source>
</evidence>
<evidence type="ECO:0000259" key="4">
    <source>
        <dbReference type="PROSITE" id="PS50196"/>
    </source>
</evidence>
<keyword evidence="2" id="KW-0539">Nucleus</keyword>
<sequence>MAETTEALVGKKRQHDEEEETSTETVTAETVEQPEKEQQEEKEEKQIKKKKVEEEEEPKEEKKAEEPKEEKKVDDVEKKVDGDEKKGDEEKKADEAPKLSIFSNTSNPWSFSSFASTSTTDGSTKPFSSTFGSFATTSTYSFNLSNTSSFLKPSNGESNSENKSENTSAENTTGSAGGEEGATGDFWTSSTYVPILQNLQQVETKTGEEGETTIYSAKAKLYVMEDTYKERGVGTLKLNKDSQGNSRLIFIIDGSKRSGLNVSIFVKMTIETPTEKSLRFTAFEDNKFTTFLANLKKPEEVEQFEKNIKKRIDYLKEQNGKETTTTTKTAEEEKK</sequence>
<dbReference type="InterPro" id="IPR011993">
    <property type="entry name" value="PH-like_dom_sf"/>
</dbReference>
<dbReference type="InterPro" id="IPR000156">
    <property type="entry name" value="Ran_bind_dom"/>
</dbReference>
<protein>
    <recommendedName>
        <fullName evidence="4">RanBD1 domain-containing protein</fullName>
    </recommendedName>
</protein>
<name>F4Q8S6_CACFS</name>
<feature type="compositionally biased region" description="Low complexity" evidence="3">
    <location>
        <begin position="154"/>
        <end position="174"/>
    </location>
</feature>
<dbReference type="OMA" id="SHMHSST"/>
<reference evidence="6" key="1">
    <citation type="journal article" date="2011" name="Genome Res.">
        <title>Phylogeny-wide analysis of social amoeba genomes highlights ancient origins for complex intercellular communication.</title>
        <authorList>
            <person name="Heidel A.J."/>
            <person name="Lawal H.M."/>
            <person name="Felder M."/>
            <person name="Schilde C."/>
            <person name="Helps N.R."/>
            <person name="Tunggal B."/>
            <person name="Rivero F."/>
            <person name="John U."/>
            <person name="Schleicher M."/>
            <person name="Eichinger L."/>
            <person name="Platzer M."/>
            <person name="Noegel A.A."/>
            <person name="Schaap P."/>
            <person name="Gloeckner G."/>
        </authorList>
    </citation>
    <scope>NUCLEOTIDE SEQUENCE [LARGE SCALE GENOMIC DNA]</scope>
    <source>
        <strain evidence="6">SH3</strain>
    </source>
</reference>
<evidence type="ECO:0000256" key="1">
    <source>
        <dbReference type="ARBA" id="ARBA00004123"/>
    </source>
</evidence>
<proteinExistence type="predicted"/>
<dbReference type="RefSeq" id="XP_004351815.1">
    <property type="nucleotide sequence ID" value="XM_004351763.1"/>
</dbReference>
<dbReference type="PROSITE" id="PS50196">
    <property type="entry name" value="RANBD1"/>
    <property type="match status" value="1"/>
</dbReference>
<dbReference type="SUPFAM" id="SSF50729">
    <property type="entry name" value="PH domain-like"/>
    <property type="match status" value="1"/>
</dbReference>
<organism evidence="5 6">
    <name type="scientific">Cavenderia fasciculata</name>
    <name type="common">Slime mold</name>
    <name type="synonym">Dictyostelium fasciculatum</name>
    <dbReference type="NCBI Taxonomy" id="261658"/>
    <lineage>
        <taxon>Eukaryota</taxon>
        <taxon>Amoebozoa</taxon>
        <taxon>Evosea</taxon>
        <taxon>Eumycetozoa</taxon>
        <taxon>Dictyostelia</taxon>
        <taxon>Acytosteliales</taxon>
        <taxon>Cavenderiaceae</taxon>
        <taxon>Cavenderia</taxon>
    </lineage>
</organism>
<evidence type="ECO:0000256" key="2">
    <source>
        <dbReference type="ARBA" id="ARBA00023242"/>
    </source>
</evidence>
<feature type="domain" description="RanBD1" evidence="4">
    <location>
        <begin position="191"/>
        <end position="317"/>
    </location>
</feature>
<dbReference type="GO" id="GO:0005634">
    <property type="term" value="C:nucleus"/>
    <property type="evidence" value="ECO:0007669"/>
    <property type="project" value="UniProtKB-SubCell"/>
</dbReference>
<feature type="region of interest" description="Disordered" evidence="3">
    <location>
        <begin position="1"/>
        <end position="125"/>
    </location>
</feature>
<dbReference type="KEGG" id="dfa:DFA_09919"/>
<feature type="region of interest" description="Disordered" evidence="3">
    <location>
        <begin position="151"/>
        <end position="183"/>
    </location>
</feature>